<evidence type="ECO:0000256" key="1">
    <source>
        <dbReference type="ARBA" id="ARBA00022676"/>
    </source>
</evidence>
<dbReference type="PANTHER" id="PTHR22916:SF51">
    <property type="entry name" value="GLYCOSYLTRANSFERASE EPSH-RELATED"/>
    <property type="match status" value="1"/>
</dbReference>
<dbReference type="CDD" id="cd00761">
    <property type="entry name" value="Glyco_tranf_GTA_type"/>
    <property type="match status" value="1"/>
</dbReference>
<sequence length="355" mass="42472">MNKPFVSIILPTYGVEKYIEQSLQSLLKQSFRDFEIIVVDDASPDNSIEIAKRYRKIDERIKIICHEKNQGLSMARNTGIEVARGKYLWFMDPDDIVDKDLIERVYQSTLKNEADLIIFGLKEEYYEKDTYLYSNTRMPKEHCFRNKEELRRYIMELEQETLFGYAWNKFYKRDHLYKIDLKYEKVTLIEDIVFNIAFVKDIHSMNTLAFAPYHYGKRGTGSLTNKFVPDYYKLHERRIRDFYRLLRYWGEDTPKNKGILGSLYGRYVLSAIQRNFDPRSGLKRKDRKGFILDIFRNKLYIDLVPHAKAKESKALRIWLFIFKRKRAGLCLFMGRVVDIIRNRIPVFYNKTKSGR</sequence>
<dbReference type="InterPro" id="IPR029044">
    <property type="entry name" value="Nucleotide-diphossugar_trans"/>
</dbReference>
<organism evidence="4 5">
    <name type="scientific">Aequitasia blattaphilus</name>
    <dbReference type="NCBI Taxonomy" id="2949332"/>
    <lineage>
        <taxon>Bacteria</taxon>
        <taxon>Bacillati</taxon>
        <taxon>Bacillota</taxon>
        <taxon>Clostridia</taxon>
        <taxon>Lachnospirales</taxon>
        <taxon>Lachnospiraceae</taxon>
        <taxon>Aequitasia</taxon>
    </lineage>
</organism>
<comment type="caution">
    <text evidence="4">The sequence shown here is derived from an EMBL/GenBank/DDBJ whole genome shotgun (WGS) entry which is preliminary data.</text>
</comment>
<dbReference type="EMBL" id="JAMZFW010000002">
    <property type="protein sequence ID" value="MCP1101259.1"/>
    <property type="molecule type" value="Genomic_DNA"/>
</dbReference>
<protein>
    <submittedName>
        <fullName evidence="4">Glycosyltransferase</fullName>
    </submittedName>
</protein>
<dbReference type="PANTHER" id="PTHR22916">
    <property type="entry name" value="GLYCOSYLTRANSFERASE"/>
    <property type="match status" value="1"/>
</dbReference>
<dbReference type="Gene3D" id="3.90.550.10">
    <property type="entry name" value="Spore Coat Polysaccharide Biosynthesis Protein SpsA, Chain A"/>
    <property type="match status" value="1"/>
</dbReference>
<name>A0ABT1E6N7_9FIRM</name>
<dbReference type="Proteomes" id="UP001523566">
    <property type="component" value="Unassembled WGS sequence"/>
</dbReference>
<dbReference type="RefSeq" id="WP_262065040.1">
    <property type="nucleotide sequence ID" value="NZ_JAMXOD010000002.1"/>
</dbReference>
<keyword evidence="2" id="KW-0808">Transferase</keyword>
<reference evidence="4 5" key="1">
    <citation type="journal article" date="2022" name="Genome Biol. Evol.">
        <title>Host diet, physiology and behaviors set the stage for Lachnospiraceae cladogenesis.</title>
        <authorList>
            <person name="Vera-Ponce De Leon A."/>
            <person name="Schneider M."/>
            <person name="Jahnes B.C."/>
            <person name="Sadowski V."/>
            <person name="Camuy-Velez L.A."/>
            <person name="Duan J."/>
            <person name="Sabree Z.L."/>
        </authorList>
    </citation>
    <scope>NUCLEOTIDE SEQUENCE [LARGE SCALE GENOMIC DNA]</scope>
    <source>
        <strain evidence="4 5">PAL113</strain>
    </source>
</reference>
<keyword evidence="5" id="KW-1185">Reference proteome</keyword>
<dbReference type="InterPro" id="IPR001173">
    <property type="entry name" value="Glyco_trans_2-like"/>
</dbReference>
<evidence type="ECO:0000259" key="3">
    <source>
        <dbReference type="Pfam" id="PF00535"/>
    </source>
</evidence>
<accession>A0ABT1E6N7</accession>
<dbReference type="Pfam" id="PF00535">
    <property type="entry name" value="Glycos_transf_2"/>
    <property type="match status" value="1"/>
</dbReference>
<proteinExistence type="predicted"/>
<gene>
    <name evidence="4" type="ORF">NK125_02385</name>
</gene>
<dbReference type="SUPFAM" id="SSF53448">
    <property type="entry name" value="Nucleotide-diphospho-sugar transferases"/>
    <property type="match status" value="1"/>
</dbReference>
<feature type="domain" description="Glycosyltransferase 2-like" evidence="3">
    <location>
        <begin position="7"/>
        <end position="178"/>
    </location>
</feature>
<evidence type="ECO:0000313" key="5">
    <source>
        <dbReference type="Proteomes" id="UP001523566"/>
    </source>
</evidence>
<evidence type="ECO:0000313" key="4">
    <source>
        <dbReference type="EMBL" id="MCP1101259.1"/>
    </source>
</evidence>
<evidence type="ECO:0000256" key="2">
    <source>
        <dbReference type="ARBA" id="ARBA00022679"/>
    </source>
</evidence>
<keyword evidence="1" id="KW-0328">Glycosyltransferase</keyword>